<evidence type="ECO:0000313" key="4">
    <source>
        <dbReference type="EMBL" id="CAF4179516.1"/>
    </source>
</evidence>
<keyword evidence="3" id="KW-0812">Transmembrane</keyword>
<evidence type="ECO:0000256" key="2">
    <source>
        <dbReference type="SAM" id="MobiDB-lite"/>
    </source>
</evidence>
<dbReference type="AlphaFoldDB" id="A0A820APS7"/>
<name>A0A820APS7_9BILA</name>
<comment type="caution">
    <text evidence="4">The sequence shown here is derived from an EMBL/GenBank/DDBJ whole genome shotgun (WGS) entry which is preliminary data.</text>
</comment>
<feature type="region of interest" description="Disordered" evidence="2">
    <location>
        <begin position="46"/>
        <end position="66"/>
    </location>
</feature>
<feature type="compositionally biased region" description="Low complexity" evidence="2">
    <location>
        <begin position="55"/>
        <end position="66"/>
    </location>
</feature>
<keyword evidence="3" id="KW-0472">Membrane</keyword>
<dbReference type="Proteomes" id="UP000663881">
    <property type="component" value="Unassembled WGS sequence"/>
</dbReference>
<dbReference type="SUPFAM" id="SSF69318">
    <property type="entry name" value="Integrin alpha N-terminal domain"/>
    <property type="match status" value="1"/>
</dbReference>
<evidence type="ECO:0008006" key="6">
    <source>
        <dbReference type="Google" id="ProtNLM"/>
    </source>
</evidence>
<feature type="non-terminal residue" evidence="4">
    <location>
        <position position="1"/>
    </location>
</feature>
<feature type="transmembrane region" description="Helical" evidence="3">
    <location>
        <begin position="6"/>
        <end position="25"/>
    </location>
</feature>
<accession>A0A820APS7</accession>
<evidence type="ECO:0000313" key="5">
    <source>
        <dbReference type="Proteomes" id="UP000663881"/>
    </source>
</evidence>
<organism evidence="4 5">
    <name type="scientific">Adineta steineri</name>
    <dbReference type="NCBI Taxonomy" id="433720"/>
    <lineage>
        <taxon>Eukaryota</taxon>
        <taxon>Metazoa</taxon>
        <taxon>Spiralia</taxon>
        <taxon>Gnathifera</taxon>
        <taxon>Rotifera</taxon>
        <taxon>Eurotatoria</taxon>
        <taxon>Bdelloidea</taxon>
        <taxon>Adinetida</taxon>
        <taxon>Adinetidae</taxon>
        <taxon>Adineta</taxon>
    </lineage>
</organism>
<sequence length="515" mass="56905">GLQGGLAIVFDWICPKIVHFVFIVYRYRKRHINTIQPTDLAGNGTIEHINTNTQTSPSNSELTTTNTTTSTNVVRSARYYLKIILICVLILCIITSLIVFSIVIAQQSKNQASTISTITTSLTDSTISVVTATMKSSITSTTMTVTTTNKSTCQLKVQSITIERQWYLEYIEAHAIGDFNGDNRLDIAFVDNQNWGMNVLVGNGNGSFGARIISLQNQVEGLKKLSVGDFNNDYKLDLAATDPSNNHIVIFLGNGAGSFEIKQKLQEARFSVPESITIGDFNNDNYSDIVVTFHEKNQFNLFLNNRDGTFRKEWPIKTGPNSYPSNLVVADFNCDNHQDIAVVNVYAKNIGIFIGDGNKNFEPQKTSFTGGGEQYPLDLAVGDFNSDNILDIVVSYLNTNYINVMFGYGNGSVGDAKIFITGTYTEPNQIIVSDFNNDQYLDIGFGNSGRSLNVLFGFGNGNFELQTVFPTRFESTSYWIGVGDFNGDGHEDIICANGNDPSYDVFLITCEQKLN</sequence>
<dbReference type="InterPro" id="IPR013517">
    <property type="entry name" value="FG-GAP"/>
</dbReference>
<proteinExistence type="predicted"/>
<evidence type="ECO:0000256" key="1">
    <source>
        <dbReference type="ARBA" id="ARBA00022729"/>
    </source>
</evidence>
<dbReference type="InterPro" id="IPR028994">
    <property type="entry name" value="Integrin_alpha_N"/>
</dbReference>
<dbReference type="Pfam" id="PF13517">
    <property type="entry name" value="FG-GAP_3"/>
    <property type="match status" value="3"/>
</dbReference>
<gene>
    <name evidence="4" type="ORF">OKA104_LOCUS39817</name>
</gene>
<dbReference type="Gene3D" id="2.130.10.130">
    <property type="entry name" value="Integrin alpha, N-terminal"/>
    <property type="match status" value="2"/>
</dbReference>
<dbReference type="PANTHER" id="PTHR46580">
    <property type="entry name" value="SENSOR KINASE-RELATED"/>
    <property type="match status" value="1"/>
</dbReference>
<dbReference type="EMBL" id="CAJOAY010008087">
    <property type="protein sequence ID" value="CAF4179516.1"/>
    <property type="molecule type" value="Genomic_DNA"/>
</dbReference>
<protein>
    <recommendedName>
        <fullName evidence="6">VCBS repeat-containing protein</fullName>
    </recommendedName>
</protein>
<evidence type="ECO:0000256" key="3">
    <source>
        <dbReference type="SAM" id="Phobius"/>
    </source>
</evidence>
<feature type="transmembrane region" description="Helical" evidence="3">
    <location>
        <begin position="83"/>
        <end position="105"/>
    </location>
</feature>
<keyword evidence="1" id="KW-0732">Signal</keyword>
<dbReference type="PANTHER" id="PTHR46580:SF4">
    <property type="entry name" value="ATP_GTP-BINDING PROTEIN"/>
    <property type="match status" value="1"/>
</dbReference>
<keyword evidence="3" id="KW-1133">Transmembrane helix</keyword>
<reference evidence="4" key="1">
    <citation type="submission" date="2021-02" db="EMBL/GenBank/DDBJ databases">
        <authorList>
            <person name="Nowell W R."/>
        </authorList>
    </citation>
    <scope>NUCLEOTIDE SEQUENCE</scope>
</reference>